<proteinExistence type="predicted"/>
<evidence type="ECO:0000313" key="2">
    <source>
        <dbReference type="EMBL" id="ANW01307.1"/>
    </source>
</evidence>
<accession>A0A1B1UEV4</accession>
<name>A0A1B1UEV4_9BRAD</name>
<keyword evidence="3" id="KW-1185">Reference proteome</keyword>
<reference evidence="2 3" key="1">
    <citation type="submission" date="2016-07" db="EMBL/GenBank/DDBJ databases">
        <title>Complete genome sequence of Bradyrhizobium icense LMTR 13T, a potential inoculant strain isolated from lima bean (Phaseolus lunatus) in Peru.</title>
        <authorList>
            <person name="Ormeno-Orrillo E."/>
            <person name="Duran D."/>
            <person name="Rogel M.A."/>
            <person name="Rey L."/>
            <person name="Imperial J."/>
            <person name="Ruiz-Argueso T."/>
            <person name="Martinez-Romero E."/>
        </authorList>
    </citation>
    <scope>NUCLEOTIDE SEQUENCE [LARGE SCALE GENOMIC DNA]</scope>
    <source>
        <strain evidence="2 3">LMTR 13</strain>
    </source>
</reference>
<sequence length="67" mass="7396">MLVAIPLSGTHKTLSRDNSSGDDRRSRATAPEILSVADTTERLTELTKSDRTVHGLLRFVFSIIDRA</sequence>
<gene>
    <name evidence="2" type="ORF">LMTR13_15160</name>
</gene>
<evidence type="ECO:0000313" key="3">
    <source>
        <dbReference type="Proteomes" id="UP000092839"/>
    </source>
</evidence>
<protein>
    <submittedName>
        <fullName evidence="2">Uncharacterized protein</fullName>
    </submittedName>
</protein>
<dbReference type="Proteomes" id="UP000092839">
    <property type="component" value="Chromosome"/>
</dbReference>
<feature type="region of interest" description="Disordered" evidence="1">
    <location>
        <begin position="1"/>
        <end position="32"/>
    </location>
</feature>
<dbReference type="AlphaFoldDB" id="A0A1B1UEV4"/>
<organism evidence="2 3">
    <name type="scientific">Bradyrhizobium icense</name>
    <dbReference type="NCBI Taxonomy" id="1274631"/>
    <lineage>
        <taxon>Bacteria</taxon>
        <taxon>Pseudomonadati</taxon>
        <taxon>Pseudomonadota</taxon>
        <taxon>Alphaproteobacteria</taxon>
        <taxon>Hyphomicrobiales</taxon>
        <taxon>Nitrobacteraceae</taxon>
        <taxon>Bradyrhizobium</taxon>
    </lineage>
</organism>
<dbReference type="EMBL" id="CP016428">
    <property type="protein sequence ID" value="ANW01307.1"/>
    <property type="molecule type" value="Genomic_DNA"/>
</dbReference>
<dbReference type="KEGG" id="bic:LMTR13_15160"/>
<evidence type="ECO:0000256" key="1">
    <source>
        <dbReference type="SAM" id="MobiDB-lite"/>
    </source>
</evidence>